<reference evidence="2" key="2">
    <citation type="journal article" date="2015" name="Fish Shellfish Immunol.">
        <title>Early steps in the European eel (Anguilla anguilla)-Vibrio vulnificus interaction in the gills: Role of the RtxA13 toxin.</title>
        <authorList>
            <person name="Callol A."/>
            <person name="Pajuelo D."/>
            <person name="Ebbesson L."/>
            <person name="Teles M."/>
            <person name="MacKenzie S."/>
            <person name="Amaro C."/>
        </authorList>
    </citation>
    <scope>NUCLEOTIDE SEQUENCE</scope>
</reference>
<dbReference type="EMBL" id="GBXM01058124">
    <property type="protein sequence ID" value="JAH50453.1"/>
    <property type="molecule type" value="Transcribed_RNA"/>
</dbReference>
<dbReference type="AlphaFoldDB" id="A0A0E9TCK7"/>
<reference evidence="2" key="1">
    <citation type="submission" date="2014-11" db="EMBL/GenBank/DDBJ databases">
        <authorList>
            <person name="Amaro Gonzalez C."/>
        </authorList>
    </citation>
    <scope>NUCLEOTIDE SEQUENCE</scope>
</reference>
<name>A0A0E9TCK7_ANGAN</name>
<evidence type="ECO:0000313" key="2">
    <source>
        <dbReference type="EMBL" id="JAH50453.1"/>
    </source>
</evidence>
<proteinExistence type="predicted"/>
<feature type="chain" id="PRO_5002432968" evidence="1">
    <location>
        <begin position="22"/>
        <end position="39"/>
    </location>
</feature>
<keyword evidence="1" id="KW-0732">Signal</keyword>
<accession>A0A0E9TCK7</accession>
<organism evidence="2">
    <name type="scientific">Anguilla anguilla</name>
    <name type="common">European freshwater eel</name>
    <name type="synonym">Muraena anguilla</name>
    <dbReference type="NCBI Taxonomy" id="7936"/>
    <lineage>
        <taxon>Eukaryota</taxon>
        <taxon>Metazoa</taxon>
        <taxon>Chordata</taxon>
        <taxon>Craniata</taxon>
        <taxon>Vertebrata</taxon>
        <taxon>Euteleostomi</taxon>
        <taxon>Actinopterygii</taxon>
        <taxon>Neopterygii</taxon>
        <taxon>Teleostei</taxon>
        <taxon>Anguilliformes</taxon>
        <taxon>Anguillidae</taxon>
        <taxon>Anguilla</taxon>
    </lineage>
</organism>
<protein>
    <submittedName>
        <fullName evidence="2">Uncharacterized protein</fullName>
    </submittedName>
</protein>
<feature type="signal peptide" evidence="1">
    <location>
        <begin position="1"/>
        <end position="21"/>
    </location>
</feature>
<sequence>MHKKATCLQLIFSWYIALKQCQVNARSCHSFQHWCLSGV</sequence>
<evidence type="ECO:0000256" key="1">
    <source>
        <dbReference type="SAM" id="SignalP"/>
    </source>
</evidence>